<evidence type="ECO:0000313" key="2">
    <source>
        <dbReference type="EMBL" id="MDD1781139.1"/>
    </source>
</evidence>
<accession>A0ABT5QKK2</accession>
<sequence>MKNIPIAVLLTTAMLSVFAHAADKENTNALPQLGADSESVTVSGLSSGGAMAVQYGVAFSSEVSGVGVIAGIPYECVNVLSFDPTDPLASLTNAGRAYHCMEKGADLDTLLSLTKRHEKQGKIDSISNIAKQKVWLFSGTEDPTVKPVTMETVHRYYQEVGPQKNINFVKNIPAGHAFVTDDVGSPCSETKSPYINDCDYDSAKEMLSWVVGPLKDSPPSQPGKLSLFDQRPFIDSTLTSMDEQGYVFIPQNCSTQSGCKVHVAFHGCQQNKDTLGDEYPTEVGINEWADANNIIVLYPQAKTRLMMNPKGCWDWWGYTRYDYAYKSGLQMNAVNKMVKHLLTKNPAQDTKTM</sequence>
<dbReference type="EMBL" id="JAJUBB010000004">
    <property type="protein sequence ID" value="MDD1781139.1"/>
    <property type="molecule type" value="Genomic_DNA"/>
</dbReference>
<feature type="chain" id="PRO_5047255878" evidence="1">
    <location>
        <begin position="22"/>
        <end position="353"/>
    </location>
</feature>
<proteinExistence type="predicted"/>
<comment type="caution">
    <text evidence="2">The sequence shown here is derived from an EMBL/GenBank/DDBJ whole genome shotgun (WGS) entry which is preliminary data.</text>
</comment>
<dbReference type="InterPro" id="IPR029058">
    <property type="entry name" value="AB_hydrolase_fold"/>
</dbReference>
<reference evidence="2" key="1">
    <citation type="submission" date="2021-12" db="EMBL/GenBank/DDBJ databases">
        <title>Enterovibrio ZSDZ35 sp. nov. and Enterovibrio ZSDZ42 sp. nov., isolated from coastal seawater in Qingdao.</title>
        <authorList>
            <person name="Zhang P."/>
        </authorList>
    </citation>
    <scope>NUCLEOTIDE SEQUENCE</scope>
    <source>
        <strain evidence="2">ZSDZ35</strain>
    </source>
</reference>
<keyword evidence="3" id="KW-1185">Reference proteome</keyword>
<feature type="signal peptide" evidence="1">
    <location>
        <begin position="1"/>
        <end position="21"/>
    </location>
</feature>
<dbReference type="Gene3D" id="3.40.50.1820">
    <property type="entry name" value="alpha/beta hydrolase"/>
    <property type="match status" value="2"/>
</dbReference>
<protein>
    <submittedName>
        <fullName evidence="2">PHB depolymerase family esterase</fullName>
    </submittedName>
</protein>
<name>A0ABT5QKK2_9GAMM</name>
<keyword evidence="1" id="KW-0732">Signal</keyword>
<dbReference type="PANTHER" id="PTHR42972">
    <property type="entry name" value="TOL-PAL SYSTEM PROTEIN TOLB"/>
    <property type="match status" value="1"/>
</dbReference>
<dbReference type="PANTHER" id="PTHR42972:SF8">
    <property type="entry name" value="POLYHYDROXYBUTYRATE DEPOLYMERASE"/>
    <property type="match status" value="1"/>
</dbReference>
<gene>
    <name evidence="2" type="ORF">LRP49_07965</name>
</gene>
<dbReference type="SUPFAM" id="SSF53474">
    <property type="entry name" value="alpha/beta-Hydrolases"/>
    <property type="match status" value="1"/>
</dbReference>
<evidence type="ECO:0000313" key="3">
    <source>
        <dbReference type="Proteomes" id="UP001149821"/>
    </source>
</evidence>
<organism evidence="2 3">
    <name type="scientific">Enterovibrio qingdaonensis</name>
    <dbReference type="NCBI Taxonomy" id="2899818"/>
    <lineage>
        <taxon>Bacteria</taxon>
        <taxon>Pseudomonadati</taxon>
        <taxon>Pseudomonadota</taxon>
        <taxon>Gammaproteobacteria</taxon>
        <taxon>Vibrionales</taxon>
        <taxon>Vibrionaceae</taxon>
        <taxon>Enterovibrio</taxon>
    </lineage>
</organism>
<evidence type="ECO:0000256" key="1">
    <source>
        <dbReference type="SAM" id="SignalP"/>
    </source>
</evidence>
<dbReference type="RefSeq" id="WP_274141469.1">
    <property type="nucleotide sequence ID" value="NZ_JAJUBB010000004.1"/>
</dbReference>
<dbReference type="Proteomes" id="UP001149821">
    <property type="component" value="Unassembled WGS sequence"/>
</dbReference>